<evidence type="ECO:0000256" key="1">
    <source>
        <dbReference type="SAM" id="MobiDB-lite"/>
    </source>
</evidence>
<organism evidence="2 3">
    <name type="scientific">Sporomusa ovata</name>
    <dbReference type="NCBI Taxonomy" id="2378"/>
    <lineage>
        <taxon>Bacteria</taxon>
        <taxon>Bacillati</taxon>
        <taxon>Bacillota</taxon>
        <taxon>Negativicutes</taxon>
        <taxon>Selenomonadales</taxon>
        <taxon>Sporomusaceae</taxon>
        <taxon>Sporomusa</taxon>
    </lineage>
</organism>
<dbReference type="Proteomes" id="UP000049855">
    <property type="component" value="Unassembled WGS sequence"/>
</dbReference>
<keyword evidence="3" id="KW-1185">Reference proteome</keyword>
<dbReference type="InterPro" id="IPR016913">
    <property type="entry name" value="UCP029215"/>
</dbReference>
<dbReference type="Pfam" id="PF09979">
    <property type="entry name" value="DUF2213"/>
    <property type="match status" value="1"/>
</dbReference>
<name>A0A0U1KW67_9FIRM</name>
<sequence>MRAFYGTRFSPNMTKTPEGFLVCHNVPIARTGWQDYLPREIGLPGDSSVKVYRSEEEVFSPATIASFEGKPATDDHPAQDVRPDNIAAYGKGHAQNVHRGNGDLSDMLLADLIITDPILISEIEAGKREVSCGYDCNYVPRDDGQGYDQVGICGNHVAVVERGRAGPQVAIRDSKPKTRGGKKMKIDRDTLLGKILKAFSQDADPEELAAAHEMLGEKKEPVRDEELHSEQSEENFNAQILAAIKALQADVAELKAGKTVPEAKDALSELEEEMTNGKPDETTTDETAEESVTIPAEEMENQDGSKVMDKAAILATIKAVKPIIAGLPAAERKKASDALTKELRAAMQKPAPTQDAYTEILKRQRVADSQAATQGDYGKNCAKHNPHMKREGK</sequence>
<evidence type="ECO:0000313" key="3">
    <source>
        <dbReference type="Proteomes" id="UP000049855"/>
    </source>
</evidence>
<proteinExistence type="predicted"/>
<feature type="region of interest" description="Disordered" evidence="1">
    <location>
        <begin position="270"/>
        <end position="291"/>
    </location>
</feature>
<dbReference type="PIRSF" id="PIRSF029215">
    <property type="entry name" value="UCP029215"/>
    <property type="match status" value="1"/>
</dbReference>
<evidence type="ECO:0000313" key="2">
    <source>
        <dbReference type="EMBL" id="CQR71672.1"/>
    </source>
</evidence>
<accession>A0A0U1KW67</accession>
<dbReference type="RefSeq" id="WP_021168758.1">
    <property type="nucleotide sequence ID" value="NZ_CTRP01000005.1"/>
</dbReference>
<gene>
    <name evidence="2" type="ORF">SpAn4DRAFT_3538</name>
</gene>
<protein>
    <submittedName>
        <fullName evidence="2">Phage protein</fullName>
    </submittedName>
</protein>
<dbReference type="EMBL" id="CTRP01000005">
    <property type="protein sequence ID" value="CQR71672.1"/>
    <property type="molecule type" value="Genomic_DNA"/>
</dbReference>
<reference evidence="3" key="1">
    <citation type="submission" date="2015-03" db="EMBL/GenBank/DDBJ databases">
        <authorList>
            <person name="Nijsse Bart"/>
        </authorList>
    </citation>
    <scope>NUCLEOTIDE SEQUENCE [LARGE SCALE GENOMIC DNA]</scope>
</reference>
<feature type="region of interest" description="Disordered" evidence="1">
    <location>
        <begin position="365"/>
        <end position="393"/>
    </location>
</feature>
<dbReference type="AlphaFoldDB" id="A0A0U1KW67"/>